<gene>
    <name evidence="2" type="ORF">IWX46DRAFT_75629</name>
</gene>
<sequence length="218" mass="24311">MEQESERASGDKILAVGEVSLLAGDDDWQTAYREAAVCVQSRSHPRRLSLAPWSRSGVGCQSSGGWRRPERSGSSSVDHASERERIRWSVGGGVGVWDVEGKVQAVREDVCRGLGMEGDGSAWRRLKRQALELQVWNADVSAAGGGVFFFGRAPLLEWRRRQGMDDERVRSAVEWWQSSCSQERLWLWCGKKVVDEGAWVGGTDGRRRNKNGSEWTTS</sequence>
<protein>
    <submittedName>
        <fullName evidence="2">Uncharacterized protein</fullName>
    </submittedName>
</protein>
<accession>A0ABR1MFJ2</accession>
<reference evidence="2 3" key="1">
    <citation type="submission" date="2024-04" db="EMBL/GenBank/DDBJ databases">
        <title>Phyllosticta paracitricarpa is synonymous to the EU quarantine fungus P. citricarpa based on phylogenomic analyses.</title>
        <authorList>
            <consortium name="Lawrence Berkeley National Laboratory"/>
            <person name="Van Ingen-Buijs V.A."/>
            <person name="Van Westerhoven A.C."/>
            <person name="Haridas S."/>
            <person name="Skiadas P."/>
            <person name="Martin F."/>
            <person name="Groenewald J.Z."/>
            <person name="Crous P.W."/>
            <person name="Seidl M.F."/>
        </authorList>
    </citation>
    <scope>NUCLEOTIDE SEQUENCE [LARGE SCALE GENOMIC DNA]</scope>
    <source>
        <strain evidence="2 3">CBS 122670</strain>
    </source>
</reference>
<feature type="region of interest" description="Disordered" evidence="1">
    <location>
        <begin position="52"/>
        <end position="79"/>
    </location>
</feature>
<dbReference type="EMBL" id="JBBPDW010000014">
    <property type="protein sequence ID" value="KAK7546633.1"/>
    <property type="molecule type" value="Genomic_DNA"/>
</dbReference>
<name>A0ABR1MFJ2_9PEZI</name>
<organism evidence="2 3">
    <name type="scientific">Phyllosticta citricarpa</name>
    <dbReference type="NCBI Taxonomy" id="55181"/>
    <lineage>
        <taxon>Eukaryota</taxon>
        <taxon>Fungi</taxon>
        <taxon>Dikarya</taxon>
        <taxon>Ascomycota</taxon>
        <taxon>Pezizomycotina</taxon>
        <taxon>Dothideomycetes</taxon>
        <taxon>Dothideomycetes incertae sedis</taxon>
        <taxon>Botryosphaeriales</taxon>
        <taxon>Phyllostictaceae</taxon>
        <taxon>Phyllosticta</taxon>
    </lineage>
</organism>
<proteinExistence type="predicted"/>
<keyword evidence="3" id="KW-1185">Reference proteome</keyword>
<evidence type="ECO:0000313" key="3">
    <source>
        <dbReference type="Proteomes" id="UP001365128"/>
    </source>
</evidence>
<evidence type="ECO:0000256" key="1">
    <source>
        <dbReference type="SAM" id="MobiDB-lite"/>
    </source>
</evidence>
<comment type="caution">
    <text evidence="2">The sequence shown here is derived from an EMBL/GenBank/DDBJ whole genome shotgun (WGS) entry which is preliminary data.</text>
</comment>
<dbReference type="Proteomes" id="UP001365128">
    <property type="component" value="Unassembled WGS sequence"/>
</dbReference>
<evidence type="ECO:0000313" key="2">
    <source>
        <dbReference type="EMBL" id="KAK7546633.1"/>
    </source>
</evidence>